<dbReference type="GeneID" id="14874593"/>
<organism evidence="2 3">
    <name type="scientific">Cavenderia fasciculata</name>
    <name type="common">Slime mold</name>
    <name type="synonym">Dictyostelium fasciculatum</name>
    <dbReference type="NCBI Taxonomy" id="261658"/>
    <lineage>
        <taxon>Eukaryota</taxon>
        <taxon>Amoebozoa</taxon>
        <taxon>Evosea</taxon>
        <taxon>Eumycetozoa</taxon>
        <taxon>Dictyostelia</taxon>
        <taxon>Acytosteliales</taxon>
        <taxon>Cavenderiaceae</taxon>
        <taxon>Cavenderia</taxon>
    </lineage>
</organism>
<dbReference type="EMBL" id="GL883009">
    <property type="protein sequence ID" value="EGG22466.1"/>
    <property type="molecule type" value="Genomic_DNA"/>
</dbReference>
<gene>
    <name evidence="2" type="ORF">DFA_04594</name>
</gene>
<accession>F4PQ03</accession>
<feature type="compositionally biased region" description="Basic and acidic residues" evidence="1">
    <location>
        <begin position="72"/>
        <end position="83"/>
    </location>
</feature>
<keyword evidence="3" id="KW-1185">Reference proteome</keyword>
<evidence type="ECO:0000313" key="2">
    <source>
        <dbReference type="EMBL" id="EGG22466.1"/>
    </source>
</evidence>
<reference evidence="3" key="1">
    <citation type="journal article" date="2011" name="Genome Res.">
        <title>Phylogeny-wide analysis of social amoeba genomes highlights ancient origins for complex intercellular communication.</title>
        <authorList>
            <person name="Heidel A.J."/>
            <person name="Lawal H.M."/>
            <person name="Felder M."/>
            <person name="Schilde C."/>
            <person name="Helps N.R."/>
            <person name="Tunggal B."/>
            <person name="Rivero F."/>
            <person name="John U."/>
            <person name="Schleicher M."/>
            <person name="Eichinger L."/>
            <person name="Platzer M."/>
            <person name="Noegel A.A."/>
            <person name="Schaap P."/>
            <person name="Gloeckner G."/>
        </authorList>
    </citation>
    <scope>NUCLEOTIDE SEQUENCE [LARGE SCALE GENOMIC DNA]</scope>
    <source>
        <strain evidence="3">SH3</strain>
    </source>
</reference>
<dbReference type="KEGG" id="dfa:DFA_04594"/>
<proteinExistence type="predicted"/>
<sequence>MSTTILNNLKIQQEYDQFVAELKNTHPSVQLNKFTQVNNIVILFCHDNQPSSSSKGNEEKGLPTSNQKGKTKGKEKGSKVQDQEWEKSILETNQLSPYIKAEISNNIYKYIKLGDGMNGFFIAYKSIKMVLMCEEEYPTNTKSTNILLVHAIDAIQRNDSLFENNHFLKYCQDVLNEQQYSLFKSSLTPHRVDIDLILLWHNIYSFNLKYSPTSPPQTNNEELKTKFINHLKSINSSIDDSVIGWIGKIIRFKFKNLYIEKCTRLFMSCSYPTQESIFFQYDVVVQHLASHNLTVEYIMDMGDVAIDNRKGGFLLLVTCKNRPLGQQAYQQLHQLDHLRFYNVTSAFGTDNSHRPGDPLPKLTPSKMSTIVKNFDQYSVVDHQQQQSSQQPRVIPRDSSPIKWRKVDKFICVNRVSPQQQQQPQPKSIAKINSLSWQMINNIEFFNLIIGNLVNNEQVSLVVWLEFVSSFYYAISERHQFKSIFKIISINDILSTPSIERLTRFKTEAVEIITDLQLKKARLFIQNTQIVEFQGRGVMIDFLTGQIFFMNHGDSQQETCSLSINTILDKILQSFDTYYASSARSSFSMSSLHLTQFFLDQTIKKKDEKDAFTAVKTNGKQFILDISTCLEKVTKNKVDTILYARTTVGDENSTNNQIELLDQITSKVGKTKSIKFENTLVHDTYVKGEEIDDLNDINSPLIDTIQDRIDDKKSMVVWMTSIDIAFANQEYLYMFFKEYHDDDDDDKQSAIVNLVSVFAPYEYMNVIKNNRYQLEENLYEIYLIQNNSTSGGGNDGIQSKEEFIKSLPSLVRLYSEQCHYLAQFMSNPEQVKFYPLFFPTPLNQSNVQVYMDHCRQASITQTEYYNDKFPYRSSTFNLQGKKKSIEEVIIDSSNNSRHKNDSSQFKIFHNNVKEINDILKSMIPNRQNTRENIIDFKEQLQLFFKSKKVNRLYIETTVSPTFTTSTSTCTSTTSTNWNFGEEEEEIVSPIKKKKLANGQSPTFKDGNSIEHKRKNDLNSTKAKSYSPLFHNNQQQKQFELEDEEDDNEPIFIPKPKPSFSKPTFVISHLFVIQTPIGKTIRSSKLSYQFYLEKTFMQKVNVINFHQDKEQDLFFYMITVGSQEIKNQIIQNATGRSFIGSMANFNVTFTFIDPLEPNCIFYSSLNTKVANETLNKHFIDRICFCQFPKKQGSNETITIVKLKDQSSFDLAKQSFKTIQKLDNNIFKLFQQQ</sequence>
<feature type="region of interest" description="Disordered" evidence="1">
    <location>
        <begin position="990"/>
        <end position="1012"/>
    </location>
</feature>
<evidence type="ECO:0000313" key="3">
    <source>
        <dbReference type="Proteomes" id="UP000007797"/>
    </source>
</evidence>
<evidence type="ECO:0000256" key="1">
    <source>
        <dbReference type="SAM" id="MobiDB-lite"/>
    </source>
</evidence>
<protein>
    <submittedName>
        <fullName evidence="2">Uncharacterized protein</fullName>
    </submittedName>
</protein>
<dbReference type="RefSeq" id="XP_004360317.1">
    <property type="nucleotide sequence ID" value="XM_004360260.1"/>
</dbReference>
<dbReference type="Proteomes" id="UP000007797">
    <property type="component" value="Unassembled WGS sequence"/>
</dbReference>
<name>F4PQ03_CACFS</name>
<feature type="region of interest" description="Disordered" evidence="1">
    <location>
        <begin position="50"/>
        <end position="83"/>
    </location>
</feature>
<dbReference type="AlphaFoldDB" id="F4PQ03"/>